<evidence type="ECO:0000256" key="1">
    <source>
        <dbReference type="ARBA" id="ARBA00008874"/>
    </source>
</evidence>
<dbReference type="PANTHER" id="PTHR48014">
    <property type="entry name" value="SERINE/THREONINE-PROTEIN KINASE FRAY2"/>
    <property type="match status" value="1"/>
</dbReference>
<feature type="compositionally biased region" description="Pro residues" evidence="4">
    <location>
        <begin position="725"/>
        <end position="738"/>
    </location>
</feature>
<dbReference type="PROSITE" id="PS50011">
    <property type="entry name" value="PROTEIN_KINASE_DOM"/>
    <property type="match status" value="1"/>
</dbReference>
<dbReference type="eggNOG" id="KOG0582">
    <property type="taxonomic scope" value="Eukaryota"/>
</dbReference>
<dbReference type="KEGG" id="cme:CYME_CMQ204C"/>
<gene>
    <name evidence="6" type="ORF">CYME_CMQ204C</name>
</gene>
<dbReference type="GO" id="GO:0043539">
    <property type="term" value="F:protein serine/threonine kinase activator activity"/>
    <property type="evidence" value="ECO:0007669"/>
    <property type="project" value="InterPro"/>
</dbReference>
<evidence type="ECO:0000313" key="6">
    <source>
        <dbReference type="EMBL" id="BAM82101.1"/>
    </source>
</evidence>
<evidence type="ECO:0000313" key="7">
    <source>
        <dbReference type="Proteomes" id="UP000007014"/>
    </source>
</evidence>
<dbReference type="Gene3D" id="1.10.510.10">
    <property type="entry name" value="Transferase(Phosphotransferase) domain 1"/>
    <property type="match status" value="1"/>
</dbReference>
<sequence>MADKGVDVVTAASPRRYPVTPDGYEFLEELGHGENSAVYRAICPAAGNEAVAIKVINLEGLPLSLDDLIKEIRVMSLSSHENVVPYRTSFSVGHNLWIVMPFVAGTPVGRILRHLYPEGFPDEAVIRYILHGTLRGLEYFHRNRQIHRNIKADNILLTPDARILLTDYTYLGLMLESGISRRLRQTFVGTPCWMAPEVMEQVSGYDYKADIWSFGITAIELAQGCAPYERFAPMKVLQLTLQGPPPTLEHPERFSSEFRAFVELCLHKDPHKRPSASELLKHPFMQTELPLENGWAANMLSRMPPLELNPLSEKERISLQRGHVASAGAGAKHPGQEPWSQQPASSASSSTMESQASQTGRRSPEHPRNVMGISGWNFADSPELIEAKRERDLQRIPESIAVPAPDRLQPVTDLAAVVSENEHIQSLGSSVVEPAPVRTSRASAETESALSQETAPAAENLVKVETGSSRRAGRFLLVDTEPSRPHTSPSTACLVHEDIITREMLTEDVRARASPRPGAVSADPCASDSSSTSSVRPRFYNQSVGSRNTAPPELGMRTGTSMTTDEGSTTITSLGDGIYPGNAQGQSTRRLLHSVESGNARPSEAAVTAAAAAASSSAAVHEASTSHPNRSSTPHVPSGGSALGEASRRSSHGRFEVIDIPLHQAMPTSASARAALSSGAAATTAQPPGSSASTGDVSPHNPLYVSLAALDGVFQQPQSATRSPPRAPKPKSPPPPPSRWATQPSMNNNHPNQRGYGSVPGTATCNAWQPHTRITASSSTSPKDPSTDASAAGTVPGRAQRATTNLPLANVSEEDLLALLHHARGLQRTLSALLAGNLQFAASAADISIGAGPASSAALYPGIPHGVSSIHDSGSGTGPLHSYVSPRVEHSQASGMESGAAAASGISVGPPAGTSGYSPALLPHPAMGAVPSGNGPIKPGNEPVEHLRGELSSLRQEQGTLRRDIEALRQEMALVRQQLQHLTVLAMPATTRAERVPLVSGSGSQQPTDVFGDSGDRAYPTNSTAATTNPKAGIGMSVASEAPQRSHHIGDPPGA</sequence>
<feature type="compositionally biased region" description="Polar residues" evidence="4">
    <location>
        <begin position="686"/>
        <end position="696"/>
    </location>
</feature>
<dbReference type="GO" id="GO:0004672">
    <property type="term" value="F:protein kinase activity"/>
    <property type="evidence" value="ECO:0007669"/>
    <property type="project" value="InterPro"/>
</dbReference>
<dbReference type="HOGENOM" id="CLU_290252_0_0_1"/>
<dbReference type="OrthoDB" id="248923at2759"/>
<dbReference type="InterPro" id="IPR047173">
    <property type="entry name" value="STRAD_A/B-like"/>
</dbReference>
<dbReference type="OMA" id="WLAPCAH"/>
<feature type="coiled-coil region" evidence="3">
    <location>
        <begin position="951"/>
        <end position="985"/>
    </location>
</feature>
<feature type="compositionally biased region" description="Low complexity" evidence="4">
    <location>
        <begin position="340"/>
        <end position="358"/>
    </location>
</feature>
<reference evidence="6 7" key="2">
    <citation type="journal article" date="2007" name="BMC Biol.">
        <title>A 100%-complete sequence reveals unusually simple genomic features in the hot-spring red alga Cyanidioschyzon merolae.</title>
        <authorList>
            <person name="Nozaki H."/>
            <person name="Takano H."/>
            <person name="Misumi O."/>
            <person name="Terasawa K."/>
            <person name="Matsuzaki M."/>
            <person name="Maruyama S."/>
            <person name="Nishida K."/>
            <person name="Yagisawa F."/>
            <person name="Yoshida Y."/>
            <person name="Fujiwara T."/>
            <person name="Takio S."/>
            <person name="Tamura K."/>
            <person name="Chung S.J."/>
            <person name="Nakamura S."/>
            <person name="Kuroiwa H."/>
            <person name="Tanaka K."/>
            <person name="Sato N."/>
            <person name="Kuroiwa T."/>
        </authorList>
    </citation>
    <scope>NUCLEOTIDE SEQUENCE [LARGE SCALE GENOMIC DNA]</scope>
    <source>
        <strain evidence="6 7">10D</strain>
    </source>
</reference>
<feature type="region of interest" description="Disordered" evidence="4">
    <location>
        <begin position="617"/>
        <end position="650"/>
    </location>
</feature>
<feature type="compositionally biased region" description="Low complexity" evidence="4">
    <location>
        <begin position="669"/>
        <end position="685"/>
    </location>
</feature>
<name>M1UVP5_CYAM1</name>
<keyword evidence="2" id="KW-0547">Nucleotide-binding</keyword>
<feature type="region of interest" description="Disordered" evidence="4">
    <location>
        <begin position="997"/>
        <end position="1055"/>
    </location>
</feature>
<comment type="similarity">
    <text evidence="1">Belongs to the protein kinase superfamily. STE Ser/Thr protein kinase family. STE20 subfamily.</text>
</comment>
<feature type="region of interest" description="Disordered" evidence="4">
    <location>
        <begin position="669"/>
        <end position="698"/>
    </location>
</feature>
<feature type="compositionally biased region" description="Polar residues" evidence="4">
    <location>
        <begin position="540"/>
        <end position="549"/>
    </location>
</feature>
<dbReference type="Gene3D" id="3.30.200.20">
    <property type="entry name" value="Phosphorylase Kinase, domain 1"/>
    <property type="match status" value="1"/>
</dbReference>
<dbReference type="Proteomes" id="UP000007014">
    <property type="component" value="Chromosome 17"/>
</dbReference>
<organism evidence="6 7">
    <name type="scientific">Cyanidioschyzon merolae (strain NIES-3377 / 10D)</name>
    <name type="common">Unicellular red alga</name>
    <dbReference type="NCBI Taxonomy" id="280699"/>
    <lineage>
        <taxon>Eukaryota</taxon>
        <taxon>Rhodophyta</taxon>
        <taxon>Bangiophyceae</taxon>
        <taxon>Cyanidiales</taxon>
        <taxon>Cyanidiaceae</taxon>
        <taxon>Cyanidioschyzon</taxon>
    </lineage>
</organism>
<dbReference type="Gramene" id="CMQ204CT">
    <property type="protein sequence ID" value="CMQ204CT"/>
    <property type="gene ID" value="CMQ204C"/>
</dbReference>
<dbReference type="RefSeq" id="XP_005538137.1">
    <property type="nucleotide sequence ID" value="XM_005538080.1"/>
</dbReference>
<evidence type="ECO:0000259" key="5">
    <source>
        <dbReference type="PROSITE" id="PS50011"/>
    </source>
</evidence>
<dbReference type="GO" id="GO:0005524">
    <property type="term" value="F:ATP binding"/>
    <property type="evidence" value="ECO:0007669"/>
    <property type="project" value="UniProtKB-UniRule"/>
</dbReference>
<reference evidence="6 7" key="1">
    <citation type="journal article" date="2004" name="Nature">
        <title>Genome sequence of the ultrasmall unicellular red alga Cyanidioschyzon merolae 10D.</title>
        <authorList>
            <person name="Matsuzaki M."/>
            <person name="Misumi O."/>
            <person name="Shin-i T."/>
            <person name="Maruyama S."/>
            <person name="Takahara M."/>
            <person name="Miyagishima S."/>
            <person name="Mori T."/>
            <person name="Nishida K."/>
            <person name="Yagisawa F."/>
            <person name="Nishida K."/>
            <person name="Yoshida Y."/>
            <person name="Nishimura Y."/>
            <person name="Nakao S."/>
            <person name="Kobayashi T."/>
            <person name="Momoyama Y."/>
            <person name="Higashiyama T."/>
            <person name="Minoda A."/>
            <person name="Sano M."/>
            <person name="Nomoto H."/>
            <person name="Oishi K."/>
            <person name="Hayashi H."/>
            <person name="Ohta F."/>
            <person name="Nishizaka S."/>
            <person name="Haga S."/>
            <person name="Miura S."/>
            <person name="Morishita T."/>
            <person name="Kabeya Y."/>
            <person name="Terasawa K."/>
            <person name="Suzuki Y."/>
            <person name="Ishii Y."/>
            <person name="Asakawa S."/>
            <person name="Takano H."/>
            <person name="Ohta N."/>
            <person name="Kuroiwa H."/>
            <person name="Tanaka K."/>
            <person name="Shimizu N."/>
            <person name="Sugano S."/>
            <person name="Sato N."/>
            <person name="Nozaki H."/>
            <person name="Ogasawara N."/>
            <person name="Kohara Y."/>
            <person name="Kuroiwa T."/>
        </authorList>
    </citation>
    <scope>NUCLEOTIDE SEQUENCE [LARGE SCALE GENOMIC DNA]</scope>
    <source>
        <strain evidence="6 7">10D</strain>
    </source>
</reference>
<feature type="domain" description="Protein kinase" evidence="5">
    <location>
        <begin position="24"/>
        <end position="285"/>
    </location>
</feature>
<feature type="compositionally biased region" description="Polar residues" evidence="4">
    <location>
        <begin position="1020"/>
        <end position="1030"/>
    </location>
</feature>
<keyword evidence="7" id="KW-1185">Reference proteome</keyword>
<dbReference type="InterPro" id="IPR000719">
    <property type="entry name" value="Prot_kinase_dom"/>
</dbReference>
<dbReference type="EMBL" id="AP006499">
    <property type="protein sequence ID" value="BAM82101.1"/>
    <property type="molecule type" value="Genomic_DNA"/>
</dbReference>
<dbReference type="SUPFAM" id="SSF56112">
    <property type="entry name" value="Protein kinase-like (PK-like)"/>
    <property type="match status" value="1"/>
</dbReference>
<feature type="compositionally biased region" description="Polar residues" evidence="4">
    <location>
        <begin position="558"/>
        <end position="573"/>
    </location>
</feature>
<dbReference type="STRING" id="280699.M1UVP5"/>
<evidence type="ECO:0000256" key="2">
    <source>
        <dbReference type="PROSITE-ProRule" id="PRU10141"/>
    </source>
</evidence>
<dbReference type="PANTHER" id="PTHR48014:SF21">
    <property type="entry name" value="SERINE_THREONINE-PROTEIN KINASE FRAY2"/>
    <property type="match status" value="1"/>
</dbReference>
<feature type="binding site" evidence="2">
    <location>
        <position position="54"/>
    </location>
    <ligand>
        <name>ATP</name>
        <dbReference type="ChEBI" id="CHEBI:30616"/>
    </ligand>
</feature>
<dbReference type="AlphaFoldDB" id="M1UVP5"/>
<feature type="region of interest" description="Disordered" evidence="4">
    <location>
        <begin position="320"/>
        <end position="375"/>
    </location>
</feature>
<dbReference type="PROSITE" id="PS00107">
    <property type="entry name" value="PROTEIN_KINASE_ATP"/>
    <property type="match status" value="1"/>
</dbReference>
<feature type="region of interest" description="Disordered" evidence="4">
    <location>
        <begin position="511"/>
        <end position="589"/>
    </location>
</feature>
<feature type="compositionally biased region" description="Polar residues" evidence="4">
    <location>
        <begin position="761"/>
        <end position="775"/>
    </location>
</feature>
<dbReference type="InterPro" id="IPR017441">
    <property type="entry name" value="Protein_kinase_ATP_BS"/>
</dbReference>
<feature type="compositionally biased region" description="Low complexity" evidence="4">
    <location>
        <begin position="617"/>
        <end position="627"/>
    </location>
</feature>
<feature type="compositionally biased region" description="Low complexity" evidence="4">
    <location>
        <begin position="520"/>
        <end position="538"/>
    </location>
</feature>
<keyword evidence="3" id="KW-0175">Coiled coil</keyword>
<dbReference type="Pfam" id="PF00069">
    <property type="entry name" value="Pkinase"/>
    <property type="match status" value="1"/>
</dbReference>
<feature type="compositionally biased region" description="Low complexity" evidence="4">
    <location>
        <begin position="776"/>
        <end position="790"/>
    </location>
</feature>
<accession>M1UVP5</accession>
<dbReference type="GeneID" id="16996290"/>
<proteinExistence type="inferred from homology"/>
<protein>
    <submittedName>
        <fullName evidence="6">Ste20/SPS1-like serine/threonine kinase</fullName>
    </submittedName>
</protein>
<evidence type="ECO:0000256" key="4">
    <source>
        <dbReference type="SAM" id="MobiDB-lite"/>
    </source>
</evidence>
<feature type="region of interest" description="Disordered" evidence="4">
    <location>
        <begin position="716"/>
        <end position="799"/>
    </location>
</feature>
<evidence type="ECO:0000256" key="3">
    <source>
        <dbReference type="SAM" id="Coils"/>
    </source>
</evidence>
<keyword evidence="2" id="KW-0067">ATP-binding</keyword>
<dbReference type="InterPro" id="IPR011009">
    <property type="entry name" value="Kinase-like_dom_sf"/>
</dbReference>
<feature type="region of interest" description="Disordered" evidence="4">
    <location>
        <begin position="925"/>
        <end position="944"/>
    </location>
</feature>